<dbReference type="PROSITE" id="PS01124">
    <property type="entry name" value="HTH_ARAC_FAMILY_2"/>
    <property type="match status" value="1"/>
</dbReference>
<protein>
    <submittedName>
        <fullName evidence="5">AraC family transcriptional regulator</fullName>
    </submittedName>
</protein>
<evidence type="ECO:0000256" key="2">
    <source>
        <dbReference type="ARBA" id="ARBA00023125"/>
    </source>
</evidence>
<dbReference type="InterPro" id="IPR032783">
    <property type="entry name" value="AraC_lig"/>
</dbReference>
<dbReference type="Gene3D" id="1.10.10.60">
    <property type="entry name" value="Homeodomain-like"/>
    <property type="match status" value="2"/>
</dbReference>
<organism evidence="5 6">
    <name type="scientific">Novosphingobium barchaimii LL02</name>
    <dbReference type="NCBI Taxonomy" id="1114963"/>
    <lineage>
        <taxon>Bacteria</taxon>
        <taxon>Pseudomonadati</taxon>
        <taxon>Pseudomonadota</taxon>
        <taxon>Alphaproteobacteria</taxon>
        <taxon>Sphingomonadales</taxon>
        <taxon>Sphingomonadaceae</taxon>
        <taxon>Novosphingobium</taxon>
    </lineage>
</organism>
<proteinExistence type="predicted"/>
<dbReference type="InterPro" id="IPR018062">
    <property type="entry name" value="HTH_AraC-typ_CS"/>
</dbReference>
<keyword evidence="6" id="KW-1185">Reference proteome</keyword>
<dbReference type="Proteomes" id="UP000052268">
    <property type="component" value="Unassembled WGS sequence"/>
</dbReference>
<dbReference type="Pfam" id="PF12852">
    <property type="entry name" value="Cupin_6"/>
    <property type="match status" value="1"/>
</dbReference>
<dbReference type="InterPro" id="IPR009057">
    <property type="entry name" value="Homeodomain-like_sf"/>
</dbReference>
<dbReference type="PANTHER" id="PTHR46796:SF7">
    <property type="entry name" value="ARAC FAMILY TRANSCRIPTIONAL REGULATOR"/>
    <property type="match status" value="1"/>
</dbReference>
<dbReference type="SUPFAM" id="SSF46689">
    <property type="entry name" value="Homeodomain-like"/>
    <property type="match status" value="2"/>
</dbReference>
<name>A0A0J7Y6R5_9SPHN</name>
<keyword evidence="2" id="KW-0238">DNA-binding</keyword>
<dbReference type="RefSeq" id="WP_082699580.1">
    <property type="nucleotide sequence ID" value="NZ_KQ130452.1"/>
</dbReference>
<evidence type="ECO:0000313" key="5">
    <source>
        <dbReference type="EMBL" id="KMS59362.1"/>
    </source>
</evidence>
<dbReference type="SMART" id="SM00342">
    <property type="entry name" value="HTH_ARAC"/>
    <property type="match status" value="1"/>
</dbReference>
<gene>
    <name evidence="5" type="ORF">V474_09145</name>
</gene>
<keyword evidence="1" id="KW-0805">Transcription regulation</keyword>
<evidence type="ECO:0000313" key="6">
    <source>
        <dbReference type="Proteomes" id="UP000052268"/>
    </source>
</evidence>
<accession>A0A0J7Y6R5</accession>
<feature type="domain" description="HTH araC/xylS-type" evidence="4">
    <location>
        <begin position="202"/>
        <end position="300"/>
    </location>
</feature>
<dbReference type="Pfam" id="PF12833">
    <property type="entry name" value="HTH_18"/>
    <property type="match status" value="1"/>
</dbReference>
<evidence type="ECO:0000259" key="4">
    <source>
        <dbReference type="PROSITE" id="PS01124"/>
    </source>
</evidence>
<dbReference type="InterPro" id="IPR050204">
    <property type="entry name" value="AraC_XylS_family_regulators"/>
</dbReference>
<comment type="caution">
    <text evidence="5">The sequence shown here is derived from an EMBL/GenBank/DDBJ whole genome shotgun (WGS) entry which is preliminary data.</text>
</comment>
<dbReference type="GO" id="GO:0003700">
    <property type="term" value="F:DNA-binding transcription factor activity"/>
    <property type="evidence" value="ECO:0007669"/>
    <property type="project" value="InterPro"/>
</dbReference>
<dbReference type="EMBL" id="JACU01000002">
    <property type="protein sequence ID" value="KMS59362.1"/>
    <property type="molecule type" value="Genomic_DNA"/>
</dbReference>
<dbReference type="InterPro" id="IPR018060">
    <property type="entry name" value="HTH_AraC"/>
</dbReference>
<evidence type="ECO:0000256" key="1">
    <source>
        <dbReference type="ARBA" id="ARBA00023015"/>
    </source>
</evidence>
<dbReference type="GO" id="GO:0043565">
    <property type="term" value="F:sequence-specific DNA binding"/>
    <property type="evidence" value="ECO:0007669"/>
    <property type="project" value="InterPro"/>
</dbReference>
<sequence length="320" mass="34745">MDPLSDILSILKPESYLTAGLDAGGAWAIRFGNRPGTIKCHIVTAGTCWLAVDGIDAVQLVAGDCIILPSGRSFTLASDLTLAPVDAHDVLSHARPGDVIVHKDGGSFALLGTRFEVDGLKASALLGALPPLIHLHEADDRDAMRWCITQLMIEMRDGRPGGRLAARHLAHLMLLRAFRLHLSRQAGDRVGLLYALADSHLGEAIEAMHAEPAHRWTLAKLASRAGLSRSIFAQRFRARVGETPIGYLTRWRMMLATDRLANGREPLGSIANALGYESENAFNTAFRRVMGCSPRRYPHSSNMFSAQPTMKSTKARVLGA</sequence>
<dbReference type="AlphaFoldDB" id="A0A0J7Y6R5"/>
<keyword evidence="3" id="KW-0804">Transcription</keyword>
<dbReference type="OrthoDB" id="9802263at2"/>
<reference evidence="5 6" key="1">
    <citation type="journal article" date="2015" name="G3 (Bethesda)">
        <title>Insights into Ongoing Evolution of the Hexachlorocyclohexane Catabolic Pathway from Comparative Genomics of Ten Sphingomonadaceae Strains.</title>
        <authorList>
            <person name="Pearce S.L."/>
            <person name="Oakeshott J.G."/>
            <person name="Pandey G."/>
        </authorList>
    </citation>
    <scope>NUCLEOTIDE SEQUENCE [LARGE SCALE GENOMIC DNA]</scope>
    <source>
        <strain evidence="5 6">LL02</strain>
    </source>
</reference>
<dbReference type="PROSITE" id="PS00041">
    <property type="entry name" value="HTH_ARAC_FAMILY_1"/>
    <property type="match status" value="1"/>
</dbReference>
<evidence type="ECO:0000256" key="3">
    <source>
        <dbReference type="ARBA" id="ARBA00023163"/>
    </source>
</evidence>
<dbReference type="PANTHER" id="PTHR46796">
    <property type="entry name" value="HTH-TYPE TRANSCRIPTIONAL ACTIVATOR RHAS-RELATED"/>
    <property type="match status" value="1"/>
</dbReference>